<accession>A0A0K8WDC8</accession>
<sequence>KAVICTDSKSTIHSVLNTNNKSYLISCIRSKLIENNNRLKLMWVPGHAGIKRNNLADERAKLAAEEPLITFDYIMKKDLYKCISQLQYNSHMETWRFIQHQYTANNPNRIKPSYP</sequence>
<feature type="non-terminal residue" evidence="2">
    <location>
        <position position="1"/>
    </location>
</feature>
<feature type="domain" description="RNase H type-1" evidence="1">
    <location>
        <begin position="1"/>
        <end position="65"/>
    </location>
</feature>
<dbReference type="InterPro" id="IPR036397">
    <property type="entry name" value="RNaseH_sf"/>
</dbReference>
<name>A0A0K8WDC8_BACLA</name>
<dbReference type="GO" id="GO:0004523">
    <property type="term" value="F:RNA-DNA hybrid ribonuclease activity"/>
    <property type="evidence" value="ECO:0007669"/>
    <property type="project" value="InterPro"/>
</dbReference>
<gene>
    <name evidence="2" type="ORF">c0_g5_i1</name>
</gene>
<evidence type="ECO:0000259" key="1">
    <source>
        <dbReference type="PROSITE" id="PS50879"/>
    </source>
</evidence>
<dbReference type="PROSITE" id="PS50879">
    <property type="entry name" value="RNASE_H_1"/>
    <property type="match status" value="1"/>
</dbReference>
<proteinExistence type="predicted"/>
<feature type="non-terminal residue" evidence="2">
    <location>
        <position position="115"/>
    </location>
</feature>
<evidence type="ECO:0000313" key="2">
    <source>
        <dbReference type="EMBL" id="JAI48835.1"/>
    </source>
</evidence>
<dbReference type="InterPro" id="IPR002156">
    <property type="entry name" value="RNaseH_domain"/>
</dbReference>
<dbReference type="SUPFAM" id="SSF53098">
    <property type="entry name" value="Ribonuclease H-like"/>
    <property type="match status" value="1"/>
</dbReference>
<reference evidence="2" key="1">
    <citation type="submission" date="2015-06" db="EMBL/GenBank/DDBJ databases">
        <authorList>
            <person name="Hoefler B.C."/>
            <person name="Straight P.D."/>
        </authorList>
    </citation>
    <scope>NUCLEOTIDE SEQUENCE</scope>
</reference>
<dbReference type="EMBL" id="GDHF01003479">
    <property type="protein sequence ID" value="JAI48835.1"/>
    <property type="molecule type" value="Transcribed_RNA"/>
</dbReference>
<dbReference type="GO" id="GO:0003676">
    <property type="term" value="F:nucleic acid binding"/>
    <property type="evidence" value="ECO:0007669"/>
    <property type="project" value="InterPro"/>
</dbReference>
<dbReference type="InterPro" id="IPR012337">
    <property type="entry name" value="RNaseH-like_sf"/>
</dbReference>
<protein>
    <recommendedName>
        <fullName evidence="1">RNase H type-1 domain-containing protein</fullName>
    </recommendedName>
</protein>
<dbReference type="AlphaFoldDB" id="A0A0K8WDC8"/>
<organism evidence="2">
    <name type="scientific">Bactrocera latifrons</name>
    <name type="common">Malaysian fruit fly</name>
    <name type="synonym">Chaetodacus latifrons</name>
    <dbReference type="NCBI Taxonomy" id="174628"/>
    <lineage>
        <taxon>Eukaryota</taxon>
        <taxon>Metazoa</taxon>
        <taxon>Ecdysozoa</taxon>
        <taxon>Arthropoda</taxon>
        <taxon>Hexapoda</taxon>
        <taxon>Insecta</taxon>
        <taxon>Pterygota</taxon>
        <taxon>Neoptera</taxon>
        <taxon>Endopterygota</taxon>
        <taxon>Diptera</taxon>
        <taxon>Brachycera</taxon>
        <taxon>Muscomorpha</taxon>
        <taxon>Tephritoidea</taxon>
        <taxon>Tephritidae</taxon>
        <taxon>Bactrocera</taxon>
        <taxon>Bactrocera</taxon>
    </lineage>
</organism>
<dbReference type="Gene3D" id="3.30.420.10">
    <property type="entry name" value="Ribonuclease H-like superfamily/Ribonuclease H"/>
    <property type="match status" value="1"/>
</dbReference>